<dbReference type="Gene3D" id="2.40.128.270">
    <property type="match status" value="1"/>
</dbReference>
<reference evidence="4" key="1">
    <citation type="submission" date="2012-03" db="EMBL/GenBank/DDBJ databases">
        <title>Complete sequence of chromosome of Deinococcus peraridilitoris DSM 19664.</title>
        <authorList>
            <person name="Lucas S."/>
            <person name="Copeland A."/>
            <person name="Lapidus A."/>
            <person name="Glavina del Rio T."/>
            <person name="Dalin E."/>
            <person name="Tice H."/>
            <person name="Bruce D."/>
            <person name="Goodwin L."/>
            <person name="Pitluck S."/>
            <person name="Peters L."/>
            <person name="Mikhailova N."/>
            <person name="Lu M."/>
            <person name="Kyrpides N."/>
            <person name="Mavromatis K."/>
            <person name="Ivanova N."/>
            <person name="Brettin T."/>
            <person name="Detter J.C."/>
            <person name="Han C."/>
            <person name="Larimer F."/>
            <person name="Land M."/>
            <person name="Hauser L."/>
            <person name="Markowitz V."/>
            <person name="Cheng J.-F."/>
            <person name="Hugenholtz P."/>
            <person name="Woyke T."/>
            <person name="Wu D."/>
            <person name="Pukall R."/>
            <person name="Steenblock K."/>
            <person name="Brambilla E."/>
            <person name="Klenk H.-P."/>
            <person name="Eisen J.A."/>
        </authorList>
    </citation>
    <scope>NUCLEOTIDE SEQUENCE [LARGE SCALE GENOMIC DNA]</scope>
    <source>
        <strain evidence="4">DSM 19664 / LMG 22246 / CIP 109416 / KR-200</strain>
    </source>
</reference>
<name>L0A5P0_DEIPD</name>
<keyword evidence="3" id="KW-0346">Stress response</keyword>
<evidence type="ECO:0000313" key="4">
    <source>
        <dbReference type="Proteomes" id="UP000010467"/>
    </source>
</evidence>
<dbReference type="HOGENOM" id="CLU_1755853_0_0_0"/>
<dbReference type="InterPro" id="IPR038670">
    <property type="entry name" value="HslJ-like_sf"/>
</dbReference>
<keyword evidence="1" id="KW-0732">Signal</keyword>
<feature type="domain" description="DUF306" evidence="2">
    <location>
        <begin position="29"/>
        <end position="144"/>
    </location>
</feature>
<dbReference type="KEGG" id="dpd:Deipe_3774"/>
<protein>
    <submittedName>
        <fullName evidence="3">Heat shock protein</fullName>
    </submittedName>
</protein>
<feature type="chain" id="PRO_5003939624" evidence="1">
    <location>
        <begin position="21"/>
        <end position="148"/>
    </location>
</feature>
<dbReference type="Proteomes" id="UP000010467">
    <property type="component" value="Chromosome"/>
</dbReference>
<feature type="signal peptide" evidence="1">
    <location>
        <begin position="1"/>
        <end position="20"/>
    </location>
</feature>
<keyword evidence="4" id="KW-1185">Reference proteome</keyword>
<proteinExistence type="predicted"/>
<gene>
    <name evidence="3" type="ordered locus">Deipe_3774</name>
</gene>
<dbReference type="EMBL" id="CP003382">
    <property type="protein sequence ID" value="AFZ69198.1"/>
    <property type="molecule type" value="Genomic_DNA"/>
</dbReference>
<evidence type="ECO:0000259" key="2">
    <source>
        <dbReference type="Pfam" id="PF03724"/>
    </source>
</evidence>
<dbReference type="STRING" id="937777.Deipe_3774"/>
<dbReference type="OrthoDB" id="5348860at2"/>
<accession>L0A5P0</accession>
<dbReference type="AlphaFoldDB" id="L0A5P0"/>
<dbReference type="InterPro" id="IPR005184">
    <property type="entry name" value="DUF306_Meta_HslJ"/>
</dbReference>
<dbReference type="PATRIC" id="fig|937777.3.peg.3786"/>
<organism evidence="3 4">
    <name type="scientific">Deinococcus peraridilitoris (strain DSM 19664 / LMG 22246 / CIP 109416 / KR-200)</name>
    <dbReference type="NCBI Taxonomy" id="937777"/>
    <lineage>
        <taxon>Bacteria</taxon>
        <taxon>Thermotogati</taxon>
        <taxon>Deinococcota</taxon>
        <taxon>Deinococci</taxon>
        <taxon>Deinococcales</taxon>
        <taxon>Deinococcaceae</taxon>
        <taxon>Deinococcus</taxon>
    </lineage>
</organism>
<dbReference type="RefSeq" id="WP_015237494.1">
    <property type="nucleotide sequence ID" value="NC_019793.1"/>
</dbReference>
<evidence type="ECO:0000313" key="3">
    <source>
        <dbReference type="EMBL" id="AFZ69198.1"/>
    </source>
</evidence>
<sequence length="148" mass="15716">MTFRASGILVLACLCGHAAAQTTSSPVVQNGSWTLYRSGKAGNHHTVLRRGAPTIQFDGVQIRGTTGCNAFSSSAQLAGTASSVAKVNGALLSLGPVIVTRRACANAVEGNLEASFLKSLGKVKRYARYQNLLVLYTSDRESLIFRRN</sequence>
<dbReference type="Pfam" id="PF03724">
    <property type="entry name" value="META"/>
    <property type="match status" value="1"/>
</dbReference>
<evidence type="ECO:0000256" key="1">
    <source>
        <dbReference type="SAM" id="SignalP"/>
    </source>
</evidence>